<evidence type="ECO:0000313" key="1">
    <source>
        <dbReference type="EMBL" id="KAJ8876564.1"/>
    </source>
</evidence>
<organism evidence="1 2">
    <name type="scientific">Dryococelus australis</name>
    <dbReference type="NCBI Taxonomy" id="614101"/>
    <lineage>
        <taxon>Eukaryota</taxon>
        <taxon>Metazoa</taxon>
        <taxon>Ecdysozoa</taxon>
        <taxon>Arthropoda</taxon>
        <taxon>Hexapoda</taxon>
        <taxon>Insecta</taxon>
        <taxon>Pterygota</taxon>
        <taxon>Neoptera</taxon>
        <taxon>Polyneoptera</taxon>
        <taxon>Phasmatodea</taxon>
        <taxon>Verophasmatodea</taxon>
        <taxon>Anareolatae</taxon>
        <taxon>Phasmatidae</taxon>
        <taxon>Eurycanthinae</taxon>
        <taxon>Dryococelus</taxon>
    </lineage>
</organism>
<comment type="caution">
    <text evidence="1">The sequence shown here is derived from an EMBL/GenBank/DDBJ whole genome shotgun (WGS) entry which is preliminary data.</text>
</comment>
<dbReference type="Proteomes" id="UP001159363">
    <property type="component" value="Chromosome 7"/>
</dbReference>
<sequence>MKNCSKVNVVKVHHFLVKKKLLDNNECPPTASGVSSNIGDTLSNRIEGSIVDIDAGPEEMQSNSKIVDIASFFFFFNKSLKLTTTLDFTVHLKIINLYQKHEAE</sequence>
<proteinExistence type="predicted"/>
<dbReference type="EMBL" id="JARBHB010000008">
    <property type="protein sequence ID" value="KAJ8876564.1"/>
    <property type="molecule type" value="Genomic_DNA"/>
</dbReference>
<evidence type="ECO:0000313" key="2">
    <source>
        <dbReference type="Proteomes" id="UP001159363"/>
    </source>
</evidence>
<name>A0ABQ9GX22_9NEOP</name>
<reference evidence="1 2" key="1">
    <citation type="submission" date="2023-02" db="EMBL/GenBank/DDBJ databases">
        <title>LHISI_Scaffold_Assembly.</title>
        <authorList>
            <person name="Stuart O.P."/>
            <person name="Cleave R."/>
            <person name="Magrath M.J.L."/>
            <person name="Mikheyev A.S."/>
        </authorList>
    </citation>
    <scope>NUCLEOTIDE SEQUENCE [LARGE SCALE GENOMIC DNA]</scope>
    <source>
        <strain evidence="1">Daus_M_001</strain>
        <tissue evidence="1">Leg muscle</tissue>
    </source>
</reference>
<gene>
    <name evidence="1" type="ORF">PR048_021009</name>
</gene>
<keyword evidence="2" id="KW-1185">Reference proteome</keyword>
<protein>
    <submittedName>
        <fullName evidence="1">Uncharacterized protein</fullName>
    </submittedName>
</protein>
<accession>A0ABQ9GX22</accession>